<dbReference type="KEGG" id="nsh:GXM_06846"/>
<reference evidence="2 3" key="1">
    <citation type="submission" date="2019-10" db="EMBL/GenBank/DDBJ databases">
        <title>Genomic and transcriptomic insights into the perfect genentic adaptation of a filamentous nitrogen-fixing cyanobacterium to rice fields.</title>
        <authorList>
            <person name="Chen Z."/>
        </authorList>
    </citation>
    <scope>NUCLEOTIDE SEQUENCE [LARGE SCALE GENOMIC DNA]</scope>
    <source>
        <strain evidence="2">CCNUC1</strain>
    </source>
</reference>
<gene>
    <name evidence="2" type="ORF">GXM_06846</name>
</gene>
<keyword evidence="1" id="KW-1133">Transmembrane helix</keyword>
<evidence type="ECO:0000256" key="1">
    <source>
        <dbReference type="SAM" id="Phobius"/>
    </source>
</evidence>
<evidence type="ECO:0000313" key="2">
    <source>
        <dbReference type="EMBL" id="QFS49352.1"/>
    </source>
</evidence>
<name>A0A5P8W9U6_9NOSO</name>
<feature type="transmembrane region" description="Helical" evidence="1">
    <location>
        <begin position="6"/>
        <end position="24"/>
    </location>
</feature>
<dbReference type="EMBL" id="CP045226">
    <property type="protein sequence ID" value="QFS49352.1"/>
    <property type="molecule type" value="Genomic_DNA"/>
</dbReference>
<proteinExistence type="predicted"/>
<organism evidence="2 3">
    <name type="scientific">Nostoc sphaeroides CCNUC1</name>
    <dbReference type="NCBI Taxonomy" id="2653204"/>
    <lineage>
        <taxon>Bacteria</taxon>
        <taxon>Bacillati</taxon>
        <taxon>Cyanobacteriota</taxon>
        <taxon>Cyanophyceae</taxon>
        <taxon>Nostocales</taxon>
        <taxon>Nostocaceae</taxon>
        <taxon>Nostoc</taxon>
    </lineage>
</organism>
<accession>A0A5P8W9U6</accession>
<evidence type="ECO:0000313" key="3">
    <source>
        <dbReference type="Proteomes" id="UP000326678"/>
    </source>
</evidence>
<keyword evidence="1" id="KW-0472">Membrane</keyword>
<keyword evidence="3" id="KW-1185">Reference proteome</keyword>
<dbReference type="AlphaFoldDB" id="A0A5P8W9U6"/>
<dbReference type="Proteomes" id="UP000326678">
    <property type="component" value="Chromosome Gxm1"/>
</dbReference>
<keyword evidence="1" id="KW-0812">Transmembrane</keyword>
<sequence length="38" mass="4428">MHFLLMAAFNTANSMCLLGLYSSFRFSRQQTSRIDIQK</sequence>
<protein>
    <submittedName>
        <fullName evidence="2">Uncharacterized protein</fullName>
    </submittedName>
</protein>